<keyword evidence="2" id="KW-0521">NADP</keyword>
<reference evidence="5" key="1">
    <citation type="journal article" date="2017" name="Genome Biol.">
        <title>Comparative genomics reveals high biological diversity and specific adaptations in the industrially and medically important fungal genus Aspergillus.</title>
        <authorList>
            <person name="de Vries R.P."/>
            <person name="Riley R."/>
            <person name="Wiebenga A."/>
            <person name="Aguilar-Osorio G."/>
            <person name="Amillis S."/>
            <person name="Uchima C.A."/>
            <person name="Anderluh G."/>
            <person name="Asadollahi M."/>
            <person name="Askin M."/>
            <person name="Barry K."/>
            <person name="Battaglia E."/>
            <person name="Bayram O."/>
            <person name="Benocci T."/>
            <person name="Braus-Stromeyer S.A."/>
            <person name="Caldana C."/>
            <person name="Canovas D."/>
            <person name="Cerqueira G.C."/>
            <person name="Chen F."/>
            <person name="Chen W."/>
            <person name="Choi C."/>
            <person name="Clum A."/>
            <person name="Dos Santos R.A."/>
            <person name="Damasio A.R."/>
            <person name="Diallinas G."/>
            <person name="Emri T."/>
            <person name="Fekete E."/>
            <person name="Flipphi M."/>
            <person name="Freyberg S."/>
            <person name="Gallo A."/>
            <person name="Gournas C."/>
            <person name="Habgood R."/>
            <person name="Hainaut M."/>
            <person name="Harispe M.L."/>
            <person name="Henrissat B."/>
            <person name="Hilden K.S."/>
            <person name="Hope R."/>
            <person name="Hossain A."/>
            <person name="Karabika E."/>
            <person name="Karaffa L."/>
            <person name="Karanyi Z."/>
            <person name="Krasevec N."/>
            <person name="Kuo A."/>
            <person name="Kusch H."/>
            <person name="LaButti K."/>
            <person name="Lagendijk E.L."/>
            <person name="Lapidus A."/>
            <person name="Levasseur A."/>
            <person name="Lindquist E."/>
            <person name="Lipzen A."/>
            <person name="Logrieco A.F."/>
            <person name="MacCabe A."/>
            <person name="Maekelae M.R."/>
            <person name="Malavazi I."/>
            <person name="Melin P."/>
            <person name="Meyer V."/>
            <person name="Mielnichuk N."/>
            <person name="Miskei M."/>
            <person name="Molnar A.P."/>
            <person name="Mule G."/>
            <person name="Ngan C.Y."/>
            <person name="Orejas M."/>
            <person name="Orosz E."/>
            <person name="Ouedraogo J.P."/>
            <person name="Overkamp K.M."/>
            <person name="Park H.-S."/>
            <person name="Perrone G."/>
            <person name="Piumi F."/>
            <person name="Punt P.J."/>
            <person name="Ram A.F."/>
            <person name="Ramon A."/>
            <person name="Rauscher S."/>
            <person name="Record E."/>
            <person name="Riano-Pachon D.M."/>
            <person name="Robert V."/>
            <person name="Roehrig J."/>
            <person name="Ruller R."/>
            <person name="Salamov A."/>
            <person name="Salih N.S."/>
            <person name="Samson R.A."/>
            <person name="Sandor E."/>
            <person name="Sanguinetti M."/>
            <person name="Schuetze T."/>
            <person name="Sepcic K."/>
            <person name="Shelest E."/>
            <person name="Sherlock G."/>
            <person name="Sophianopoulou V."/>
            <person name="Squina F.M."/>
            <person name="Sun H."/>
            <person name="Susca A."/>
            <person name="Todd R.B."/>
            <person name="Tsang A."/>
            <person name="Unkles S.E."/>
            <person name="van de Wiele N."/>
            <person name="van Rossen-Uffink D."/>
            <person name="Oliveira J.V."/>
            <person name="Vesth T.C."/>
            <person name="Visser J."/>
            <person name="Yu J.-H."/>
            <person name="Zhou M."/>
            <person name="Andersen M.R."/>
            <person name="Archer D.B."/>
            <person name="Baker S.E."/>
            <person name="Benoit I."/>
            <person name="Brakhage A.A."/>
            <person name="Braus G.H."/>
            <person name="Fischer R."/>
            <person name="Frisvad J.C."/>
            <person name="Goldman G.H."/>
            <person name="Houbraken J."/>
            <person name="Oakley B."/>
            <person name="Pocsi I."/>
            <person name="Scazzocchio C."/>
            <person name="Seiboth B."/>
            <person name="vanKuyk P.A."/>
            <person name="Wortman J."/>
            <person name="Dyer P.S."/>
            <person name="Grigoriev I.V."/>
        </authorList>
    </citation>
    <scope>NUCLEOTIDE SEQUENCE [LARGE SCALE GENOMIC DNA]</scope>
    <source>
        <strain evidence="5">CBS 583.65</strain>
    </source>
</reference>
<accession>A0A1L9PZW4</accession>
<dbReference type="AlphaFoldDB" id="A0A1L9PZW4"/>
<dbReference type="SUPFAM" id="SSF51735">
    <property type="entry name" value="NAD(P)-binding Rossmann-fold domains"/>
    <property type="match status" value="1"/>
</dbReference>
<keyword evidence="5" id="KW-1185">Reference proteome</keyword>
<proteinExistence type="inferred from homology"/>
<comment type="similarity">
    <text evidence="1 3">Belongs to the short-chain dehydrogenases/reductases (SDR) family.</text>
</comment>
<evidence type="ECO:0000256" key="2">
    <source>
        <dbReference type="ARBA" id="ARBA00022857"/>
    </source>
</evidence>
<name>A0A1L9PZW4_ASPVE</name>
<dbReference type="PRINTS" id="PR00081">
    <property type="entry name" value="GDHRDH"/>
</dbReference>
<dbReference type="InterPro" id="IPR036291">
    <property type="entry name" value="NAD(P)-bd_dom_sf"/>
</dbReference>
<evidence type="ECO:0000256" key="1">
    <source>
        <dbReference type="ARBA" id="ARBA00006484"/>
    </source>
</evidence>
<protein>
    <submittedName>
        <fullName evidence="4">Uncharacterized protein</fullName>
    </submittedName>
</protein>
<evidence type="ECO:0000313" key="4">
    <source>
        <dbReference type="EMBL" id="OJJ06986.1"/>
    </source>
</evidence>
<organism evidence="4 5">
    <name type="scientific">Aspergillus versicolor CBS 583.65</name>
    <dbReference type="NCBI Taxonomy" id="1036611"/>
    <lineage>
        <taxon>Eukaryota</taxon>
        <taxon>Fungi</taxon>
        <taxon>Dikarya</taxon>
        <taxon>Ascomycota</taxon>
        <taxon>Pezizomycotina</taxon>
        <taxon>Eurotiomycetes</taxon>
        <taxon>Eurotiomycetidae</taxon>
        <taxon>Eurotiales</taxon>
        <taxon>Aspergillaceae</taxon>
        <taxon>Aspergillus</taxon>
        <taxon>Aspergillus subgen. Nidulantes</taxon>
    </lineage>
</organism>
<dbReference type="CDD" id="cd05233">
    <property type="entry name" value="SDR_c"/>
    <property type="match status" value="1"/>
</dbReference>
<dbReference type="PROSITE" id="PS00061">
    <property type="entry name" value="ADH_SHORT"/>
    <property type="match status" value="1"/>
</dbReference>
<gene>
    <name evidence="4" type="ORF">ASPVEDRAFT_46370</name>
</gene>
<dbReference type="FunFam" id="3.40.50.720:FF:000084">
    <property type="entry name" value="Short-chain dehydrogenase reductase"/>
    <property type="match status" value="1"/>
</dbReference>
<dbReference type="Gene3D" id="3.40.50.720">
    <property type="entry name" value="NAD(P)-binding Rossmann-like Domain"/>
    <property type="match status" value="1"/>
</dbReference>
<dbReference type="VEuPathDB" id="FungiDB:ASPVEDRAFT_46370"/>
<dbReference type="OrthoDB" id="37659at2759"/>
<dbReference type="GO" id="GO:0048038">
    <property type="term" value="F:quinone binding"/>
    <property type="evidence" value="ECO:0007669"/>
    <property type="project" value="TreeGrafter"/>
</dbReference>
<dbReference type="Pfam" id="PF00106">
    <property type="entry name" value="adh_short"/>
    <property type="match status" value="1"/>
</dbReference>
<dbReference type="EMBL" id="KV878136">
    <property type="protein sequence ID" value="OJJ06986.1"/>
    <property type="molecule type" value="Genomic_DNA"/>
</dbReference>
<dbReference type="RefSeq" id="XP_040672748.1">
    <property type="nucleotide sequence ID" value="XM_040813534.1"/>
</dbReference>
<evidence type="ECO:0000256" key="3">
    <source>
        <dbReference type="RuleBase" id="RU000363"/>
    </source>
</evidence>
<dbReference type="GO" id="GO:0044550">
    <property type="term" value="P:secondary metabolite biosynthetic process"/>
    <property type="evidence" value="ECO:0007669"/>
    <property type="project" value="UniProtKB-ARBA"/>
</dbReference>
<dbReference type="Proteomes" id="UP000184073">
    <property type="component" value="Unassembled WGS sequence"/>
</dbReference>
<dbReference type="InterPro" id="IPR020904">
    <property type="entry name" value="Sc_DH/Rdtase_CS"/>
</dbReference>
<evidence type="ECO:0000313" key="5">
    <source>
        <dbReference type="Proteomes" id="UP000184073"/>
    </source>
</evidence>
<sequence>MSQFPTPITILITGAAGGLGRVIAEAFLTKGANVAICDVNKDRLAETSSAWTQEYQGRFIAQQADVSSASDIESLVQATTNKFGRLDILINNAGVLDAFDPAGSCARETWDRVLNVNLTGPYVCTQAAVGAMQAQSPPGGTIINMGSNASVCGTNGGLAYTVSKHGVLGLTRNTAAFYLEHGITCTMLQLGGLATTNILDSLSTGVNQEGLGMVEKHTPGFKAGFNDVPLEDVAKFCVLLADRELAKTMNGAAVPFNRNWPAGV</sequence>
<dbReference type="PANTHER" id="PTHR42760:SF127">
    <property type="entry name" value="3-KETOACYL-ACYL CARRIER PROTEIN REDUCTASE-RELATED"/>
    <property type="match status" value="1"/>
</dbReference>
<dbReference type="GeneID" id="63729045"/>
<dbReference type="InterPro" id="IPR002347">
    <property type="entry name" value="SDR_fam"/>
</dbReference>
<dbReference type="GO" id="GO:0016616">
    <property type="term" value="F:oxidoreductase activity, acting on the CH-OH group of donors, NAD or NADP as acceptor"/>
    <property type="evidence" value="ECO:0007669"/>
    <property type="project" value="TreeGrafter"/>
</dbReference>
<dbReference type="GO" id="GO:0006633">
    <property type="term" value="P:fatty acid biosynthetic process"/>
    <property type="evidence" value="ECO:0007669"/>
    <property type="project" value="TreeGrafter"/>
</dbReference>
<dbReference type="STRING" id="1036611.A0A1L9PZW4"/>
<dbReference type="PRINTS" id="PR00080">
    <property type="entry name" value="SDRFAMILY"/>
</dbReference>
<dbReference type="PANTHER" id="PTHR42760">
    <property type="entry name" value="SHORT-CHAIN DEHYDROGENASES/REDUCTASES FAMILY MEMBER"/>
    <property type="match status" value="1"/>
</dbReference>